<dbReference type="PIRSF" id="PIRSF016202">
    <property type="entry name" value="PH1107"/>
    <property type="match status" value="1"/>
</dbReference>
<reference evidence="5 6" key="1">
    <citation type="submission" date="2017-07" db="EMBL/GenBank/DDBJ databases">
        <authorList>
            <person name="Sun Z.S."/>
            <person name="Albrecht U."/>
            <person name="Echele G."/>
            <person name="Lee C.C."/>
        </authorList>
    </citation>
    <scope>NUCLEOTIDE SEQUENCE [LARGE SCALE GENOMIC DNA]</scope>
    <source>
        <strain evidence="5 6">CGMCC 1.12710</strain>
    </source>
</reference>
<dbReference type="Gene3D" id="2.115.10.20">
    <property type="entry name" value="Glycosyl hydrolase domain, family 43"/>
    <property type="match status" value="1"/>
</dbReference>
<dbReference type="InterPro" id="IPR028583">
    <property type="entry name" value="Man_Glc_phosphorylase"/>
</dbReference>
<gene>
    <name evidence="5" type="ORF">SAMN06297382_2479</name>
</gene>
<evidence type="ECO:0000256" key="3">
    <source>
        <dbReference type="ARBA" id="ARBA00024356"/>
    </source>
</evidence>
<keyword evidence="4" id="KW-0119">Carbohydrate metabolism</keyword>
<dbReference type="Pfam" id="PF04041">
    <property type="entry name" value="Glyco_hydro_130"/>
    <property type="match status" value="1"/>
</dbReference>
<name>A0A239PXS4_9PROT</name>
<dbReference type="EMBL" id="FZQA01000006">
    <property type="protein sequence ID" value="SNT74888.1"/>
    <property type="molecule type" value="Genomic_DNA"/>
</dbReference>
<proteinExistence type="inferred from homology"/>
<evidence type="ECO:0000313" key="5">
    <source>
        <dbReference type="EMBL" id="SNT74888.1"/>
    </source>
</evidence>
<evidence type="ECO:0000256" key="2">
    <source>
        <dbReference type="ARBA" id="ARBA00022679"/>
    </source>
</evidence>
<dbReference type="OrthoDB" id="9776657at2"/>
<evidence type="ECO:0000256" key="1">
    <source>
        <dbReference type="ARBA" id="ARBA00022676"/>
    </source>
</evidence>
<dbReference type="AlphaFoldDB" id="A0A239PXS4"/>
<dbReference type="HAMAP" id="MF_00928">
    <property type="entry name" value="Man_Glc_phosphorylase"/>
    <property type="match status" value="1"/>
</dbReference>
<dbReference type="GO" id="GO:0005975">
    <property type="term" value="P:carbohydrate metabolic process"/>
    <property type="evidence" value="ECO:0007669"/>
    <property type="project" value="UniProtKB-UniRule"/>
</dbReference>
<dbReference type="PANTHER" id="PTHR34106">
    <property type="entry name" value="GLYCOSIDASE"/>
    <property type="match status" value="1"/>
</dbReference>
<sequence length="396" mass="44282">MTSMFETRIRRLKEAQEALFVRKNAPVEGGNGVFERWRDPVLTAAHVPLHWRYDLDPKTNPHGMERLGVNAVFNPGAIKMDGRYALVARVEGVDRKSFFAVAESASGVDGFRFRELPIDLPETEEPATNVYDMRLTRHEDGWIYGLFCVERHDDSRPRDPSAAVAQCGVARTRDLDRWERLADVVTPASQQRNVVLHPEFVDGRYLLYTRPQDGFIDAGSGGGLAWGLADDMERAVVAEEQVFDPRVYHTVKEAKNGQGPPPVKSPEGWIHLAHGVRGTAAGLRYVLYLFVTELDRPWAVKYAPGGYFLAPEGEERTGDVSNVVFSSGWIAEPDGRVFIYYASSDTRVHVATSSVERLLDYARNTPPDGLSSSACVKQRIALARRNLDLMRKGRAP</sequence>
<keyword evidence="6" id="KW-1185">Reference proteome</keyword>
<dbReference type="InterPro" id="IPR007184">
    <property type="entry name" value="Mannoside_phosphorylase"/>
</dbReference>
<keyword evidence="4" id="KW-0961">Cell wall biogenesis/degradation</keyword>
<evidence type="ECO:0000313" key="6">
    <source>
        <dbReference type="Proteomes" id="UP000198346"/>
    </source>
</evidence>
<accession>A0A239PXS4</accession>
<evidence type="ECO:0000256" key="4">
    <source>
        <dbReference type="HAMAP-Rule" id="MF_00928"/>
    </source>
</evidence>
<dbReference type="GO" id="GO:0071555">
    <property type="term" value="P:cell wall organization"/>
    <property type="evidence" value="ECO:0007669"/>
    <property type="project" value="UniProtKB-KW"/>
</dbReference>
<keyword evidence="2 4" id="KW-0808">Transferase</keyword>
<comment type="catalytic activity">
    <reaction evidence="4">
        <text>beta-D-mannosyl-(1-&gt;4)-D-glucose + phosphate = alpha-D-mannose 1-phosphate + D-glucose</text>
        <dbReference type="Rhea" id="RHEA:32531"/>
        <dbReference type="ChEBI" id="CHEBI:4167"/>
        <dbReference type="ChEBI" id="CHEBI:43474"/>
        <dbReference type="ChEBI" id="CHEBI:58409"/>
        <dbReference type="ChEBI" id="CHEBI:64351"/>
        <dbReference type="EC" id="2.4.1.281"/>
    </reaction>
</comment>
<comment type="function">
    <text evidence="4">Converts 4-O-beta-D-mannopyranosyl-D-glucopyranose (Man-Glc) to mannose 1-phosphate (Man1P) and glucose.</text>
</comment>
<dbReference type="SUPFAM" id="SSF75005">
    <property type="entry name" value="Arabinanase/levansucrase/invertase"/>
    <property type="match status" value="1"/>
</dbReference>
<dbReference type="Proteomes" id="UP000198346">
    <property type="component" value="Unassembled WGS sequence"/>
</dbReference>
<protein>
    <recommendedName>
        <fullName evidence="4">4-O-beta-D-mannosyl-D-glucose phosphorylase</fullName>
        <shortName evidence="4">MGP</shortName>
        <shortName evidence="4">Mannosylglucose phosphorylase</shortName>
        <ecNumber evidence="4">2.4.1.281</ecNumber>
    </recommendedName>
</protein>
<comment type="similarity">
    <text evidence="3 4">Belongs to the glycosyl hydrolase 130 family.</text>
</comment>
<dbReference type="RefSeq" id="WP_089412911.1">
    <property type="nucleotide sequence ID" value="NZ_FZQA01000006.1"/>
</dbReference>
<keyword evidence="1 4" id="KW-0328">Glycosyltransferase</keyword>
<dbReference type="InterPro" id="IPR023296">
    <property type="entry name" value="Glyco_hydro_beta-prop_sf"/>
</dbReference>
<organism evidence="5 6">
    <name type="scientific">Amphiplicatus metriothermophilus</name>
    <dbReference type="NCBI Taxonomy" id="1519374"/>
    <lineage>
        <taxon>Bacteria</taxon>
        <taxon>Pseudomonadati</taxon>
        <taxon>Pseudomonadota</taxon>
        <taxon>Alphaproteobacteria</taxon>
        <taxon>Parvularculales</taxon>
        <taxon>Parvularculaceae</taxon>
        <taxon>Amphiplicatus</taxon>
    </lineage>
</organism>
<dbReference type="PANTHER" id="PTHR34106:SF1">
    <property type="entry name" value="1,4-BETA-MANNOSYL-N-ACETYLGLUCOSAMINE PHOSPHORYLASE"/>
    <property type="match status" value="1"/>
</dbReference>
<dbReference type="EC" id="2.4.1.281" evidence="4"/>
<dbReference type="GO" id="GO:0016758">
    <property type="term" value="F:hexosyltransferase activity"/>
    <property type="evidence" value="ECO:0007669"/>
    <property type="project" value="UniProtKB-UniRule"/>
</dbReference>